<evidence type="ECO:0000256" key="5">
    <source>
        <dbReference type="ARBA" id="ARBA00023163"/>
    </source>
</evidence>
<dbReference type="InterPro" id="IPR039425">
    <property type="entry name" value="RNA_pol_sigma-70-like"/>
</dbReference>
<protein>
    <submittedName>
        <fullName evidence="10">Unannotated protein</fullName>
    </submittedName>
</protein>
<dbReference type="InterPro" id="IPR013249">
    <property type="entry name" value="RNA_pol_sigma70_r4_t2"/>
</dbReference>
<keyword evidence="5" id="KW-0804">Transcription</keyword>
<dbReference type="InterPro" id="IPR014293">
    <property type="entry name" value="RNA_pol_sigma70_actinobac"/>
</dbReference>
<organism evidence="10">
    <name type="scientific">freshwater metagenome</name>
    <dbReference type="NCBI Taxonomy" id="449393"/>
    <lineage>
        <taxon>unclassified sequences</taxon>
        <taxon>metagenomes</taxon>
        <taxon>ecological metagenomes</taxon>
    </lineage>
</organism>
<feature type="domain" description="RNA polymerase sigma-70 region 2" evidence="6">
    <location>
        <begin position="39"/>
        <end position="102"/>
    </location>
</feature>
<comment type="similarity">
    <text evidence="1">Belongs to the sigma-70 factor family. ECF subfamily.</text>
</comment>
<dbReference type="EMBL" id="CAFBMO010000007">
    <property type="protein sequence ID" value="CAB4897940.1"/>
    <property type="molecule type" value="Genomic_DNA"/>
</dbReference>
<dbReference type="InterPro" id="IPR013324">
    <property type="entry name" value="RNA_pol_sigma_r3/r4-like"/>
</dbReference>
<dbReference type="FunFam" id="1.10.10.10:FF:000068">
    <property type="entry name" value="RNA polymerase sigma factor"/>
    <property type="match status" value="1"/>
</dbReference>
<dbReference type="GO" id="GO:0003677">
    <property type="term" value="F:DNA binding"/>
    <property type="evidence" value="ECO:0007669"/>
    <property type="project" value="UniProtKB-KW"/>
</dbReference>
<dbReference type="EMBL" id="CAEZVB010000022">
    <property type="protein sequence ID" value="CAB4619497.1"/>
    <property type="molecule type" value="Genomic_DNA"/>
</dbReference>
<proteinExistence type="inferred from homology"/>
<dbReference type="SUPFAM" id="SSF88659">
    <property type="entry name" value="Sigma3 and sigma4 domains of RNA polymerase sigma factors"/>
    <property type="match status" value="1"/>
</dbReference>
<reference evidence="10" key="1">
    <citation type="submission" date="2020-05" db="EMBL/GenBank/DDBJ databases">
        <authorList>
            <person name="Chiriac C."/>
            <person name="Salcher M."/>
            <person name="Ghai R."/>
            <person name="Kavagutti S V."/>
        </authorList>
    </citation>
    <scope>NUCLEOTIDE SEQUENCE</scope>
</reference>
<dbReference type="Gene3D" id="1.10.1740.10">
    <property type="match status" value="1"/>
</dbReference>
<gene>
    <name evidence="8" type="ORF">UFOPK1908_00650</name>
    <name evidence="9" type="ORF">UFOPK2282_00171</name>
    <name evidence="10" type="ORF">UFOPK3576_00301</name>
</gene>
<evidence type="ECO:0000259" key="6">
    <source>
        <dbReference type="Pfam" id="PF04542"/>
    </source>
</evidence>
<evidence type="ECO:0000256" key="4">
    <source>
        <dbReference type="ARBA" id="ARBA00023125"/>
    </source>
</evidence>
<evidence type="ECO:0000256" key="3">
    <source>
        <dbReference type="ARBA" id="ARBA00023082"/>
    </source>
</evidence>
<dbReference type="GO" id="GO:0016987">
    <property type="term" value="F:sigma factor activity"/>
    <property type="evidence" value="ECO:0007669"/>
    <property type="project" value="UniProtKB-KW"/>
</dbReference>
<keyword evidence="2" id="KW-0805">Transcription regulation</keyword>
<name>A0A6J7FZA3_9ZZZZ</name>
<dbReference type="SUPFAM" id="SSF88946">
    <property type="entry name" value="Sigma2 domain of RNA polymerase sigma factors"/>
    <property type="match status" value="1"/>
</dbReference>
<keyword evidence="4" id="KW-0238">DNA-binding</keyword>
<sequence length="212" mass="23415">MTQTVSFVALDPGVVGSVVMSTETQNATAARFERDVAPFLDSLYGAALRMTRNPTDAEDLVQEATLKAFAAFDSFTEGTNLKAWLFRILTNTYINQYRKKQRAPLHTSADELTEGELNEVGENLGMRSAEAEAMARLADGEIVDALAALPEDFRMAVYLVDIEGFSYKEAAEIMETPVGTVMSRLSRGRKQLRELLRDYAAERGFIAAEVKS</sequence>
<dbReference type="InterPro" id="IPR013325">
    <property type="entry name" value="RNA_pol_sigma_r2"/>
</dbReference>
<accession>A0A6J7FZA3</accession>
<dbReference type="PANTHER" id="PTHR43133:SF59">
    <property type="entry name" value="ECF RNA POLYMERASE SIGMA FACTOR SIGR"/>
    <property type="match status" value="1"/>
</dbReference>
<dbReference type="Pfam" id="PF08281">
    <property type="entry name" value="Sigma70_r4_2"/>
    <property type="match status" value="1"/>
</dbReference>
<dbReference type="CDD" id="cd06171">
    <property type="entry name" value="Sigma70_r4"/>
    <property type="match status" value="1"/>
</dbReference>
<evidence type="ECO:0000256" key="1">
    <source>
        <dbReference type="ARBA" id="ARBA00010641"/>
    </source>
</evidence>
<evidence type="ECO:0000313" key="8">
    <source>
        <dbReference type="EMBL" id="CAB4619497.1"/>
    </source>
</evidence>
<feature type="domain" description="RNA polymerase sigma factor 70 region 4 type 2" evidence="7">
    <location>
        <begin position="141"/>
        <end position="192"/>
    </location>
</feature>
<dbReference type="InterPro" id="IPR007627">
    <property type="entry name" value="RNA_pol_sigma70_r2"/>
</dbReference>
<evidence type="ECO:0000256" key="2">
    <source>
        <dbReference type="ARBA" id="ARBA00023015"/>
    </source>
</evidence>
<evidence type="ECO:0000313" key="9">
    <source>
        <dbReference type="EMBL" id="CAB4655128.1"/>
    </source>
</evidence>
<dbReference type="NCBIfam" id="TIGR02937">
    <property type="entry name" value="sigma70-ECF"/>
    <property type="match status" value="1"/>
</dbReference>
<keyword evidence="3" id="KW-0731">Sigma factor</keyword>
<dbReference type="NCBIfam" id="TIGR02947">
    <property type="entry name" value="SigH_actino"/>
    <property type="match status" value="1"/>
</dbReference>
<evidence type="ECO:0000259" key="7">
    <source>
        <dbReference type="Pfam" id="PF08281"/>
    </source>
</evidence>
<dbReference type="Gene3D" id="1.10.10.10">
    <property type="entry name" value="Winged helix-like DNA-binding domain superfamily/Winged helix DNA-binding domain"/>
    <property type="match status" value="1"/>
</dbReference>
<evidence type="ECO:0000313" key="10">
    <source>
        <dbReference type="EMBL" id="CAB4897940.1"/>
    </source>
</evidence>
<dbReference type="Pfam" id="PF04542">
    <property type="entry name" value="Sigma70_r2"/>
    <property type="match status" value="1"/>
</dbReference>
<dbReference type="PANTHER" id="PTHR43133">
    <property type="entry name" value="RNA POLYMERASE ECF-TYPE SIGMA FACTO"/>
    <property type="match status" value="1"/>
</dbReference>
<dbReference type="AlphaFoldDB" id="A0A6J7FZA3"/>
<dbReference type="GO" id="GO:0006352">
    <property type="term" value="P:DNA-templated transcription initiation"/>
    <property type="evidence" value="ECO:0007669"/>
    <property type="project" value="InterPro"/>
</dbReference>
<dbReference type="InterPro" id="IPR014284">
    <property type="entry name" value="RNA_pol_sigma-70_dom"/>
</dbReference>
<dbReference type="InterPro" id="IPR036388">
    <property type="entry name" value="WH-like_DNA-bd_sf"/>
</dbReference>
<dbReference type="EMBL" id="CAEZWR010000012">
    <property type="protein sequence ID" value="CAB4655128.1"/>
    <property type="molecule type" value="Genomic_DNA"/>
</dbReference>